<dbReference type="PROSITE" id="PS51898">
    <property type="entry name" value="TYR_RECOMBINASE"/>
    <property type="match status" value="1"/>
</dbReference>
<dbReference type="EMBL" id="LAZR01011665">
    <property type="protein sequence ID" value="KKM60511.1"/>
    <property type="molecule type" value="Genomic_DNA"/>
</dbReference>
<evidence type="ECO:0000256" key="1">
    <source>
        <dbReference type="ARBA" id="ARBA00023125"/>
    </source>
</evidence>
<organism evidence="5">
    <name type="scientific">marine sediment metagenome</name>
    <dbReference type="NCBI Taxonomy" id="412755"/>
    <lineage>
        <taxon>unclassified sequences</taxon>
        <taxon>metagenomes</taxon>
        <taxon>ecological metagenomes</taxon>
    </lineage>
</organism>
<sequence length="364" mass="42108">MPPNPKTRLYQNGTGVWELHVSWPGTGKRVRKSLRTKSKEEAGKILAARGGLMAESFGERAFEEAAQVRHPRLDAMADWYFNIKLPQAGAAPNTIRNYRMSIDSLVRYARTCKVYTINQLSSRLVQDWQAATRDGAARRDDLLAVRHWLNEYQRFHPETRLPTIEWAIPKKRRNSRFKALTRAQLGVLLSKMEQVNPELYRATAWITYTGWLTSDTFDFRYGEIRDDHIDRERLKTSRRMVLPLTDELRGLIALERARLDTDPAPDAVVFRSRQGAEWRYPQYAMMLNHFCRRRLDFTFCARDLRVTYGTLQAEAGCPQHILAELMGHDDVTTALKYYTRINFEAMQKAASRYTENVSKLSGGA</sequence>
<dbReference type="Pfam" id="PF02899">
    <property type="entry name" value="Phage_int_SAM_1"/>
    <property type="match status" value="1"/>
</dbReference>
<feature type="domain" description="Tyr recombinase" evidence="3">
    <location>
        <begin position="175"/>
        <end position="351"/>
    </location>
</feature>
<name>A0A0F9JE08_9ZZZZ</name>
<dbReference type="InterPro" id="IPR002104">
    <property type="entry name" value="Integrase_catalytic"/>
</dbReference>
<gene>
    <name evidence="5" type="ORF">LCGC14_1541060</name>
</gene>
<evidence type="ECO:0000259" key="4">
    <source>
        <dbReference type="PROSITE" id="PS51900"/>
    </source>
</evidence>
<evidence type="ECO:0000256" key="2">
    <source>
        <dbReference type="ARBA" id="ARBA00023172"/>
    </source>
</evidence>
<dbReference type="InterPro" id="IPR013762">
    <property type="entry name" value="Integrase-like_cat_sf"/>
</dbReference>
<accession>A0A0F9JE08</accession>
<dbReference type="Gene3D" id="1.10.443.10">
    <property type="entry name" value="Intergrase catalytic core"/>
    <property type="match status" value="1"/>
</dbReference>
<dbReference type="SUPFAM" id="SSF56349">
    <property type="entry name" value="DNA breaking-rejoining enzymes"/>
    <property type="match status" value="1"/>
</dbReference>
<dbReference type="GO" id="GO:0003677">
    <property type="term" value="F:DNA binding"/>
    <property type="evidence" value="ECO:0007669"/>
    <property type="project" value="UniProtKB-KW"/>
</dbReference>
<evidence type="ECO:0000313" key="5">
    <source>
        <dbReference type="EMBL" id="KKM60511.1"/>
    </source>
</evidence>
<dbReference type="Pfam" id="PF00589">
    <property type="entry name" value="Phage_integrase"/>
    <property type="match status" value="1"/>
</dbReference>
<evidence type="ECO:0000259" key="3">
    <source>
        <dbReference type="PROSITE" id="PS51898"/>
    </source>
</evidence>
<feature type="domain" description="Core-binding (CB)" evidence="4">
    <location>
        <begin position="71"/>
        <end position="153"/>
    </location>
</feature>
<dbReference type="GO" id="GO:0015074">
    <property type="term" value="P:DNA integration"/>
    <property type="evidence" value="ECO:0007669"/>
    <property type="project" value="InterPro"/>
</dbReference>
<dbReference type="InterPro" id="IPR011010">
    <property type="entry name" value="DNA_brk_join_enz"/>
</dbReference>
<comment type="caution">
    <text evidence="5">The sequence shown here is derived from an EMBL/GenBank/DDBJ whole genome shotgun (WGS) entry which is preliminary data.</text>
</comment>
<dbReference type="InterPro" id="IPR004107">
    <property type="entry name" value="Integrase_SAM-like_N"/>
</dbReference>
<protein>
    <recommendedName>
        <fullName evidence="6">Tyr recombinase domain-containing protein</fullName>
    </recommendedName>
</protein>
<evidence type="ECO:0008006" key="6">
    <source>
        <dbReference type="Google" id="ProtNLM"/>
    </source>
</evidence>
<proteinExistence type="predicted"/>
<dbReference type="AlphaFoldDB" id="A0A0F9JE08"/>
<dbReference type="CDD" id="cd00397">
    <property type="entry name" value="DNA_BRE_C"/>
    <property type="match status" value="1"/>
</dbReference>
<reference evidence="5" key="1">
    <citation type="journal article" date="2015" name="Nature">
        <title>Complex archaea that bridge the gap between prokaryotes and eukaryotes.</title>
        <authorList>
            <person name="Spang A."/>
            <person name="Saw J.H."/>
            <person name="Jorgensen S.L."/>
            <person name="Zaremba-Niedzwiedzka K."/>
            <person name="Martijn J."/>
            <person name="Lind A.E."/>
            <person name="van Eijk R."/>
            <person name="Schleper C."/>
            <person name="Guy L."/>
            <person name="Ettema T.J."/>
        </authorList>
    </citation>
    <scope>NUCLEOTIDE SEQUENCE</scope>
</reference>
<keyword evidence="2" id="KW-0233">DNA recombination</keyword>
<dbReference type="PROSITE" id="PS51900">
    <property type="entry name" value="CB"/>
    <property type="match status" value="1"/>
</dbReference>
<dbReference type="GO" id="GO:0006310">
    <property type="term" value="P:DNA recombination"/>
    <property type="evidence" value="ECO:0007669"/>
    <property type="project" value="UniProtKB-KW"/>
</dbReference>
<keyword evidence="1" id="KW-0238">DNA-binding</keyword>
<dbReference type="InterPro" id="IPR044068">
    <property type="entry name" value="CB"/>
</dbReference>